<feature type="transmembrane region" description="Helical" evidence="6">
    <location>
        <begin position="385"/>
        <end position="408"/>
    </location>
</feature>
<evidence type="ECO:0000259" key="7">
    <source>
        <dbReference type="PROSITE" id="PS50850"/>
    </source>
</evidence>
<gene>
    <name evidence="8" type="ORF">HMPREF1541_03743</name>
</gene>
<dbReference type="FunFam" id="1.20.1250.20:FF:000013">
    <property type="entry name" value="MFS general substrate transporter"/>
    <property type="match status" value="1"/>
</dbReference>
<keyword evidence="2" id="KW-0813">Transport</keyword>
<dbReference type="InParanoid" id="W2RZ81"/>
<proteinExistence type="predicted"/>
<protein>
    <recommendedName>
        <fullName evidence="7">Major facilitator superfamily (MFS) profile domain-containing protein</fullName>
    </recommendedName>
</protein>
<keyword evidence="5 6" id="KW-0472">Membrane</keyword>
<reference evidence="8 9" key="1">
    <citation type="submission" date="2013-03" db="EMBL/GenBank/DDBJ databases">
        <title>The Genome Sequence of Phialophora europaea CBS 101466.</title>
        <authorList>
            <consortium name="The Broad Institute Genomics Platform"/>
            <person name="Cuomo C."/>
            <person name="de Hoog S."/>
            <person name="Gorbushina A."/>
            <person name="Walker B."/>
            <person name="Young S.K."/>
            <person name="Zeng Q."/>
            <person name="Gargeya S."/>
            <person name="Fitzgerald M."/>
            <person name="Haas B."/>
            <person name="Abouelleil A."/>
            <person name="Allen A.W."/>
            <person name="Alvarado L."/>
            <person name="Arachchi H.M."/>
            <person name="Berlin A.M."/>
            <person name="Chapman S.B."/>
            <person name="Gainer-Dewar J."/>
            <person name="Goldberg J."/>
            <person name="Griggs A."/>
            <person name="Gujja S."/>
            <person name="Hansen M."/>
            <person name="Howarth C."/>
            <person name="Imamovic A."/>
            <person name="Ireland A."/>
            <person name="Larimer J."/>
            <person name="McCowan C."/>
            <person name="Murphy C."/>
            <person name="Pearson M."/>
            <person name="Poon T.W."/>
            <person name="Priest M."/>
            <person name="Roberts A."/>
            <person name="Saif S."/>
            <person name="Shea T."/>
            <person name="Sisk P."/>
            <person name="Sykes S."/>
            <person name="Wortman J."/>
            <person name="Nusbaum C."/>
            <person name="Birren B."/>
        </authorList>
    </citation>
    <scope>NUCLEOTIDE SEQUENCE [LARGE SCALE GENOMIC DNA]</scope>
    <source>
        <strain evidence="8 9">CBS 101466</strain>
    </source>
</reference>
<dbReference type="VEuPathDB" id="FungiDB:HMPREF1541_03743"/>
<dbReference type="PANTHER" id="PTHR43791:SF54">
    <property type="entry name" value="MAJOR FACILITATOR SUPERFAMILY (MFS) PROFILE DOMAIN-CONTAINING PROTEIN-RELATED"/>
    <property type="match status" value="1"/>
</dbReference>
<comment type="subcellular location">
    <subcellularLocation>
        <location evidence="1">Membrane</location>
        <topology evidence="1">Multi-pass membrane protein</topology>
    </subcellularLocation>
</comment>
<keyword evidence="9" id="KW-1185">Reference proteome</keyword>
<sequence>MDIKKEMKGPDDYETDVAVAHSATLGVADEEFREYTELSGLFQGPRLRKVTRKIDFRVLPQLLLIYLISYVDRSNVGNARLFGAAADMKLSGQQWNAGLSVFFVTYGAFAVPSNIMLKRVGQRIWLSTLITGVGIVCVCSGLQVNYAGWISFRLLLGVVEAGVYSGCTYALTSWYSPKELHSRMTLFYSGGALSGAFSGLLAYAIGQLDHTWGYRGWRFIYVIEGIFTTLIGIISFFWLIPEPDQAGKWLDDEERRFLILRHRFAAGGESGIAEKEEFSWKHAGAAFRSIHVYPLAMIGFAVSGVIYAISFTLPTIINNLGYSAADAQALTVPPYVFACLCTVVAGFAADKYEKRMLSIFVPSIFAAIGCAIVMCTVRFSGMEGATLFGCFIMAGGLYPAVPSVTAWVSLNVAGSMKRAVAIAITFTLTVLSGILGSNIFLAAEAPEYTTGFSVSLVMITVFSIFTSLAYWMVLKRINSKRAAIPTEEIKAKYTEAELADMGDLSPAFRYAT</sequence>
<dbReference type="InterPro" id="IPR020846">
    <property type="entry name" value="MFS_dom"/>
</dbReference>
<dbReference type="InterPro" id="IPR011701">
    <property type="entry name" value="MFS"/>
</dbReference>
<dbReference type="PANTHER" id="PTHR43791">
    <property type="entry name" value="PERMEASE-RELATED"/>
    <property type="match status" value="1"/>
</dbReference>
<keyword evidence="3 6" id="KW-0812">Transmembrane</keyword>
<dbReference type="Proteomes" id="UP000030752">
    <property type="component" value="Unassembled WGS sequence"/>
</dbReference>
<organism evidence="8 9">
    <name type="scientific">Cyphellophora europaea (strain CBS 101466)</name>
    <name type="common">Phialophora europaea</name>
    <dbReference type="NCBI Taxonomy" id="1220924"/>
    <lineage>
        <taxon>Eukaryota</taxon>
        <taxon>Fungi</taxon>
        <taxon>Dikarya</taxon>
        <taxon>Ascomycota</taxon>
        <taxon>Pezizomycotina</taxon>
        <taxon>Eurotiomycetes</taxon>
        <taxon>Chaetothyriomycetidae</taxon>
        <taxon>Chaetothyriales</taxon>
        <taxon>Cyphellophoraceae</taxon>
        <taxon>Cyphellophora</taxon>
    </lineage>
</organism>
<evidence type="ECO:0000313" key="8">
    <source>
        <dbReference type="EMBL" id="ETN41806.1"/>
    </source>
</evidence>
<evidence type="ECO:0000256" key="6">
    <source>
        <dbReference type="SAM" id="Phobius"/>
    </source>
</evidence>
<feature type="transmembrane region" description="Helical" evidence="6">
    <location>
        <begin position="54"/>
        <end position="71"/>
    </location>
</feature>
<feature type="transmembrane region" description="Helical" evidence="6">
    <location>
        <begin position="420"/>
        <end position="440"/>
    </location>
</feature>
<feature type="transmembrane region" description="Helical" evidence="6">
    <location>
        <begin position="452"/>
        <end position="473"/>
    </location>
</feature>
<accession>W2RZ81</accession>
<dbReference type="AlphaFoldDB" id="W2RZ81"/>
<evidence type="ECO:0000256" key="1">
    <source>
        <dbReference type="ARBA" id="ARBA00004141"/>
    </source>
</evidence>
<dbReference type="HOGENOM" id="CLU_001265_0_1_1"/>
<feature type="transmembrane region" description="Helical" evidence="6">
    <location>
        <begin position="186"/>
        <end position="206"/>
    </location>
</feature>
<dbReference type="SUPFAM" id="SSF103473">
    <property type="entry name" value="MFS general substrate transporter"/>
    <property type="match status" value="1"/>
</dbReference>
<dbReference type="GO" id="GO:0022857">
    <property type="term" value="F:transmembrane transporter activity"/>
    <property type="evidence" value="ECO:0007669"/>
    <property type="project" value="InterPro"/>
</dbReference>
<dbReference type="InterPro" id="IPR036259">
    <property type="entry name" value="MFS_trans_sf"/>
</dbReference>
<evidence type="ECO:0000313" key="9">
    <source>
        <dbReference type="Proteomes" id="UP000030752"/>
    </source>
</evidence>
<feature type="transmembrane region" description="Helical" evidence="6">
    <location>
        <begin position="295"/>
        <end position="317"/>
    </location>
</feature>
<feature type="transmembrane region" description="Helical" evidence="6">
    <location>
        <begin position="97"/>
        <end position="117"/>
    </location>
</feature>
<dbReference type="PROSITE" id="PS50850">
    <property type="entry name" value="MFS"/>
    <property type="match status" value="1"/>
</dbReference>
<name>W2RZ81_CYPE1</name>
<dbReference type="Gene3D" id="1.20.1250.20">
    <property type="entry name" value="MFS general substrate transporter like domains"/>
    <property type="match status" value="2"/>
</dbReference>
<feature type="transmembrane region" description="Helical" evidence="6">
    <location>
        <begin position="329"/>
        <end position="349"/>
    </location>
</feature>
<keyword evidence="4 6" id="KW-1133">Transmembrane helix</keyword>
<dbReference type="EMBL" id="KB822719">
    <property type="protein sequence ID" value="ETN41806.1"/>
    <property type="molecule type" value="Genomic_DNA"/>
</dbReference>
<feature type="transmembrane region" description="Helical" evidence="6">
    <location>
        <begin position="218"/>
        <end position="240"/>
    </location>
</feature>
<dbReference type="eggNOG" id="KOG2533">
    <property type="taxonomic scope" value="Eukaryota"/>
</dbReference>
<dbReference type="GeneID" id="19971082"/>
<dbReference type="Pfam" id="PF07690">
    <property type="entry name" value="MFS_1"/>
    <property type="match status" value="1"/>
</dbReference>
<evidence type="ECO:0000256" key="4">
    <source>
        <dbReference type="ARBA" id="ARBA00022989"/>
    </source>
</evidence>
<evidence type="ECO:0000256" key="3">
    <source>
        <dbReference type="ARBA" id="ARBA00022692"/>
    </source>
</evidence>
<feature type="transmembrane region" description="Helical" evidence="6">
    <location>
        <begin position="356"/>
        <end position="379"/>
    </location>
</feature>
<dbReference type="OrthoDB" id="2962993at2759"/>
<dbReference type="RefSeq" id="XP_008716315.1">
    <property type="nucleotide sequence ID" value="XM_008718093.1"/>
</dbReference>
<feature type="transmembrane region" description="Helical" evidence="6">
    <location>
        <begin position="124"/>
        <end position="144"/>
    </location>
</feature>
<feature type="transmembrane region" description="Helical" evidence="6">
    <location>
        <begin position="150"/>
        <end position="174"/>
    </location>
</feature>
<dbReference type="GO" id="GO:0016020">
    <property type="term" value="C:membrane"/>
    <property type="evidence" value="ECO:0007669"/>
    <property type="project" value="UniProtKB-SubCell"/>
</dbReference>
<evidence type="ECO:0000256" key="5">
    <source>
        <dbReference type="ARBA" id="ARBA00023136"/>
    </source>
</evidence>
<dbReference type="FunFam" id="1.20.1250.20:FF:000018">
    <property type="entry name" value="MFS transporter permease"/>
    <property type="match status" value="1"/>
</dbReference>
<feature type="domain" description="Major facilitator superfamily (MFS) profile" evidence="7">
    <location>
        <begin position="58"/>
        <end position="478"/>
    </location>
</feature>
<evidence type="ECO:0000256" key="2">
    <source>
        <dbReference type="ARBA" id="ARBA00022448"/>
    </source>
</evidence>